<evidence type="ECO:0000256" key="3">
    <source>
        <dbReference type="ARBA" id="ARBA00006678"/>
    </source>
</evidence>
<dbReference type="Pfam" id="PF03725">
    <property type="entry name" value="RNase_PH_C"/>
    <property type="match status" value="1"/>
</dbReference>
<dbReference type="GO" id="GO:0071035">
    <property type="term" value="P:nuclear polyadenylation-dependent rRNA catabolic process"/>
    <property type="evidence" value="ECO:0007669"/>
    <property type="project" value="TreeGrafter"/>
</dbReference>
<evidence type="ECO:0000256" key="4">
    <source>
        <dbReference type="ARBA" id="ARBA00022490"/>
    </source>
</evidence>
<dbReference type="GO" id="GO:0071038">
    <property type="term" value="P:TRAMP-dependent tRNA surveillance pathway"/>
    <property type="evidence" value="ECO:0007669"/>
    <property type="project" value="TreeGrafter"/>
</dbReference>
<dbReference type="GO" id="GO:0000176">
    <property type="term" value="C:nuclear exosome (RNase complex)"/>
    <property type="evidence" value="ECO:0007669"/>
    <property type="project" value="TreeGrafter"/>
</dbReference>
<keyword evidence="8" id="KW-0539">Nucleus</keyword>
<evidence type="ECO:0000256" key="6">
    <source>
        <dbReference type="ARBA" id="ARBA00022835"/>
    </source>
</evidence>
<dbReference type="AlphaFoldDB" id="A0A168NNR9"/>
<evidence type="ECO:0000256" key="8">
    <source>
        <dbReference type="ARBA" id="ARBA00023242"/>
    </source>
</evidence>
<dbReference type="GO" id="GO:0000467">
    <property type="term" value="P:exonucleolytic trimming to generate mature 3'-end of 5.8S rRNA from tricistronic rRNA transcript (SSU-rRNA, 5.8S rRNA, LSU-rRNA)"/>
    <property type="evidence" value="ECO:0007669"/>
    <property type="project" value="TreeGrafter"/>
</dbReference>
<evidence type="ECO:0000256" key="1">
    <source>
        <dbReference type="ARBA" id="ARBA00004496"/>
    </source>
</evidence>
<feature type="domain" description="Exoribonuclease phosphorolytic" evidence="10">
    <location>
        <begin position="37"/>
        <end position="85"/>
    </location>
</feature>
<dbReference type="InterPro" id="IPR001247">
    <property type="entry name" value="ExoRNase_PH_dom1"/>
</dbReference>
<evidence type="ECO:0000313" key="12">
    <source>
        <dbReference type="EMBL" id="SAM00907.1"/>
    </source>
</evidence>
<dbReference type="InterPro" id="IPR050590">
    <property type="entry name" value="Exosome_comp_Rrp42_subfam"/>
</dbReference>
<dbReference type="InterPro" id="IPR027408">
    <property type="entry name" value="PNPase/RNase_PH_dom_sf"/>
</dbReference>
<dbReference type="EMBL" id="LT553497">
    <property type="protein sequence ID" value="SAM00907.1"/>
    <property type="molecule type" value="Genomic_DNA"/>
</dbReference>
<dbReference type="GO" id="GO:0071028">
    <property type="term" value="P:nuclear mRNA surveillance"/>
    <property type="evidence" value="ECO:0007669"/>
    <property type="project" value="TreeGrafter"/>
</dbReference>
<dbReference type="GO" id="GO:0016075">
    <property type="term" value="P:rRNA catabolic process"/>
    <property type="evidence" value="ECO:0007669"/>
    <property type="project" value="TreeGrafter"/>
</dbReference>
<evidence type="ECO:0000313" key="13">
    <source>
        <dbReference type="Proteomes" id="UP000078561"/>
    </source>
</evidence>
<dbReference type="SUPFAM" id="SSF55666">
    <property type="entry name" value="Ribonuclease PH domain 2-like"/>
    <property type="match status" value="1"/>
</dbReference>
<dbReference type="Gene3D" id="3.30.230.70">
    <property type="entry name" value="GHMP Kinase, N-terminal domain"/>
    <property type="match status" value="2"/>
</dbReference>
<keyword evidence="13" id="KW-1185">Reference proteome</keyword>
<keyword evidence="5" id="KW-0698">rRNA processing</keyword>
<dbReference type="GO" id="GO:0000177">
    <property type="term" value="C:cytoplasmic exosome (RNase complex)"/>
    <property type="evidence" value="ECO:0007669"/>
    <property type="project" value="TreeGrafter"/>
</dbReference>
<dbReference type="GO" id="GO:0035925">
    <property type="term" value="F:mRNA 3'-UTR AU-rich region binding"/>
    <property type="evidence" value="ECO:0007669"/>
    <property type="project" value="TreeGrafter"/>
</dbReference>
<evidence type="ECO:0000256" key="7">
    <source>
        <dbReference type="ARBA" id="ARBA00022884"/>
    </source>
</evidence>
<evidence type="ECO:0000259" key="10">
    <source>
        <dbReference type="Pfam" id="PF01138"/>
    </source>
</evidence>
<dbReference type="InParanoid" id="A0A168NNR9"/>
<accession>A0A168NNR9</accession>
<dbReference type="Pfam" id="PF01138">
    <property type="entry name" value="RNase_PH"/>
    <property type="match status" value="1"/>
</dbReference>
<dbReference type="InterPro" id="IPR015847">
    <property type="entry name" value="ExoRNase_PH_dom2"/>
</dbReference>
<dbReference type="OMA" id="TITCELV"/>
<evidence type="ECO:0000256" key="9">
    <source>
        <dbReference type="ARBA" id="ARBA00030617"/>
    </source>
</evidence>
<gene>
    <name evidence="12" type="primary">ABSGL_06643.1 scaffold 8661</name>
</gene>
<dbReference type="InterPro" id="IPR036345">
    <property type="entry name" value="ExoRNase_PH_dom2_sf"/>
</dbReference>
<organism evidence="12">
    <name type="scientific">Absidia glauca</name>
    <name type="common">Pin mould</name>
    <dbReference type="NCBI Taxonomy" id="4829"/>
    <lineage>
        <taxon>Eukaryota</taxon>
        <taxon>Fungi</taxon>
        <taxon>Fungi incertae sedis</taxon>
        <taxon>Mucoromycota</taxon>
        <taxon>Mucoromycotina</taxon>
        <taxon>Mucoromycetes</taxon>
        <taxon>Mucorales</taxon>
        <taxon>Cunninghamellaceae</taxon>
        <taxon>Absidia</taxon>
    </lineage>
</organism>
<dbReference type="PANTHER" id="PTHR11097">
    <property type="entry name" value="EXOSOME COMPLEX EXONUCLEASE RIBOSOMAL RNA PROCESSING PROTEIN"/>
    <property type="match status" value="1"/>
</dbReference>
<keyword evidence="4" id="KW-0963">Cytoplasm</keyword>
<dbReference type="InterPro" id="IPR020568">
    <property type="entry name" value="Ribosomal_Su5_D2-typ_SF"/>
</dbReference>
<dbReference type="GO" id="GO:0034475">
    <property type="term" value="P:U4 snRNA 3'-end processing"/>
    <property type="evidence" value="ECO:0007669"/>
    <property type="project" value="TreeGrafter"/>
</dbReference>
<comment type="similarity">
    <text evidence="3">Belongs to the RNase PH family.</text>
</comment>
<dbReference type="OrthoDB" id="45882at2759"/>
<name>A0A168NNR9_ABSGL</name>
<reference evidence="12" key="1">
    <citation type="submission" date="2016-04" db="EMBL/GenBank/DDBJ databases">
        <authorList>
            <person name="Evans L.H."/>
            <person name="Alamgir A."/>
            <person name="Owens N."/>
            <person name="Weber N.D."/>
            <person name="Virtaneva K."/>
            <person name="Barbian K."/>
            <person name="Babar A."/>
            <person name="Rosenke K."/>
        </authorList>
    </citation>
    <scope>NUCLEOTIDE SEQUENCE [LARGE SCALE GENOMIC DNA]</scope>
    <source>
        <strain evidence="12">CBS 101.48</strain>
    </source>
</reference>
<dbReference type="PANTHER" id="PTHR11097:SF9">
    <property type="entry name" value="EXOSOME COMPLEX COMPONENT RRP43"/>
    <property type="match status" value="1"/>
</dbReference>
<evidence type="ECO:0000259" key="11">
    <source>
        <dbReference type="Pfam" id="PF03725"/>
    </source>
</evidence>
<evidence type="ECO:0000256" key="5">
    <source>
        <dbReference type="ARBA" id="ARBA00022552"/>
    </source>
</evidence>
<dbReference type="GO" id="GO:0005730">
    <property type="term" value="C:nucleolus"/>
    <property type="evidence" value="ECO:0007669"/>
    <property type="project" value="UniProtKB-SubCell"/>
</dbReference>
<dbReference type="STRING" id="4829.A0A168NNR9"/>
<comment type="subcellular location">
    <subcellularLocation>
        <location evidence="1">Cytoplasm</location>
    </subcellularLocation>
    <subcellularLocation>
        <location evidence="2">Nucleus</location>
        <location evidence="2">Nucleolus</location>
    </subcellularLocation>
</comment>
<dbReference type="GO" id="GO:0034473">
    <property type="term" value="P:U1 snRNA 3'-end processing"/>
    <property type="evidence" value="ECO:0007669"/>
    <property type="project" value="TreeGrafter"/>
</dbReference>
<dbReference type="SUPFAM" id="SSF54211">
    <property type="entry name" value="Ribosomal protein S5 domain 2-like"/>
    <property type="match status" value="1"/>
</dbReference>
<sequence>METLRNADIFSRIQPHEYMRRFIDQKVRPDGRLLDRFRDTSITSNVISTANASAMVRLGNTTVVCGIKAEVSEPDLKHPDQGFLVKPFDLSRFPVSATYGYFSSALLSDPNDTEEGLAKDRITIVMDTDGDLLHVYKNGATSLDVDVMRTCFDRTRDRLEQIKKDLSLL</sequence>
<dbReference type="Proteomes" id="UP000078561">
    <property type="component" value="Unassembled WGS sequence"/>
</dbReference>
<dbReference type="GO" id="GO:0034476">
    <property type="term" value="P:U5 snRNA 3'-end processing"/>
    <property type="evidence" value="ECO:0007669"/>
    <property type="project" value="TreeGrafter"/>
</dbReference>
<evidence type="ECO:0000256" key="2">
    <source>
        <dbReference type="ARBA" id="ARBA00004604"/>
    </source>
</evidence>
<proteinExistence type="inferred from homology"/>
<keyword evidence="6" id="KW-0271">Exosome</keyword>
<keyword evidence="7" id="KW-0694">RNA-binding</keyword>
<feature type="domain" description="Exoribonuclease phosphorolytic" evidence="11">
    <location>
        <begin position="93"/>
        <end position="153"/>
    </location>
</feature>
<protein>
    <recommendedName>
        <fullName evidence="9">Ribosomal RNA-processing protein 43</fullName>
    </recommendedName>
</protein>